<name>A0A448TUH5_9PAST</name>
<feature type="active site" evidence="20">
    <location>
        <position position="324"/>
    </location>
</feature>
<evidence type="ECO:0000256" key="12">
    <source>
        <dbReference type="ARBA" id="ARBA00022857"/>
    </source>
</evidence>
<keyword evidence="14 20" id="KW-0573">Peptidoglycan synthesis</keyword>
<dbReference type="InterPro" id="IPR016169">
    <property type="entry name" value="FAD-bd_PCMH_sub2"/>
</dbReference>
<dbReference type="InterPro" id="IPR036318">
    <property type="entry name" value="FAD-bd_PCMH-like_sf"/>
</dbReference>
<dbReference type="GO" id="GO:0008360">
    <property type="term" value="P:regulation of cell shape"/>
    <property type="evidence" value="ECO:0007669"/>
    <property type="project" value="UniProtKB-KW"/>
</dbReference>
<evidence type="ECO:0000256" key="2">
    <source>
        <dbReference type="ARBA" id="ARBA00003921"/>
    </source>
</evidence>
<keyword evidence="13 20" id="KW-0133">Cell shape</keyword>
<keyword evidence="8 20" id="KW-0963">Cytoplasm</keyword>
<protein>
    <recommendedName>
        <fullName evidence="7 20">UDP-N-acetylenolpyruvoylglucosamine reductase</fullName>
        <ecNumber evidence="6 20">1.3.1.98</ecNumber>
    </recommendedName>
    <alternativeName>
        <fullName evidence="18 20">UDP-N-acetylmuramate dehydrogenase</fullName>
    </alternativeName>
</protein>
<dbReference type="EMBL" id="LR134510">
    <property type="protein sequence ID" value="VEJ09649.1"/>
    <property type="molecule type" value="Genomic_DNA"/>
</dbReference>
<dbReference type="Proteomes" id="UP000279799">
    <property type="component" value="Chromosome"/>
</dbReference>
<evidence type="ECO:0000313" key="23">
    <source>
        <dbReference type="Proteomes" id="UP000279799"/>
    </source>
</evidence>
<dbReference type="GO" id="GO:0071555">
    <property type="term" value="P:cell wall organization"/>
    <property type="evidence" value="ECO:0007669"/>
    <property type="project" value="UniProtKB-KW"/>
</dbReference>
<dbReference type="EC" id="1.3.1.98" evidence="6 20"/>
<dbReference type="HAMAP" id="MF_00037">
    <property type="entry name" value="MurB"/>
    <property type="match status" value="1"/>
</dbReference>
<dbReference type="GO" id="GO:0051301">
    <property type="term" value="P:cell division"/>
    <property type="evidence" value="ECO:0007669"/>
    <property type="project" value="UniProtKB-KW"/>
</dbReference>
<dbReference type="AlphaFoldDB" id="A0A448TUH5"/>
<evidence type="ECO:0000256" key="6">
    <source>
        <dbReference type="ARBA" id="ARBA00012518"/>
    </source>
</evidence>
<keyword evidence="9 20" id="KW-0132">Cell division</keyword>
<dbReference type="GO" id="GO:0005829">
    <property type="term" value="C:cytosol"/>
    <property type="evidence" value="ECO:0007669"/>
    <property type="project" value="TreeGrafter"/>
</dbReference>
<dbReference type="GO" id="GO:0009252">
    <property type="term" value="P:peptidoglycan biosynthetic process"/>
    <property type="evidence" value="ECO:0007669"/>
    <property type="project" value="UniProtKB-UniRule"/>
</dbReference>
<proteinExistence type="inferred from homology"/>
<organism evidence="22 23">
    <name type="scientific">Actinobacillus delphinicola</name>
    <dbReference type="NCBI Taxonomy" id="51161"/>
    <lineage>
        <taxon>Bacteria</taxon>
        <taxon>Pseudomonadati</taxon>
        <taxon>Pseudomonadota</taxon>
        <taxon>Gammaproteobacteria</taxon>
        <taxon>Pasteurellales</taxon>
        <taxon>Pasteurellaceae</taxon>
        <taxon>Actinobacillus</taxon>
    </lineage>
</organism>
<dbReference type="SUPFAM" id="SSF56176">
    <property type="entry name" value="FAD-binding/transporter-associated domain-like"/>
    <property type="match status" value="1"/>
</dbReference>
<evidence type="ECO:0000256" key="20">
    <source>
        <dbReference type="HAMAP-Rule" id="MF_00037"/>
    </source>
</evidence>
<dbReference type="Gene3D" id="3.90.78.10">
    <property type="entry name" value="UDP-N-acetylenolpyruvoylglucosamine reductase, C-terminal domain"/>
    <property type="match status" value="1"/>
</dbReference>
<evidence type="ECO:0000256" key="3">
    <source>
        <dbReference type="ARBA" id="ARBA00004496"/>
    </source>
</evidence>
<dbReference type="InterPro" id="IPR006094">
    <property type="entry name" value="Oxid_FAD_bind_N"/>
</dbReference>
<evidence type="ECO:0000256" key="5">
    <source>
        <dbReference type="ARBA" id="ARBA00010485"/>
    </source>
</evidence>
<dbReference type="InterPro" id="IPR003170">
    <property type="entry name" value="MurB"/>
</dbReference>
<comment type="subcellular location">
    <subcellularLocation>
        <location evidence="3 20">Cytoplasm</location>
    </subcellularLocation>
</comment>
<keyword evidence="23" id="KW-1185">Reference proteome</keyword>
<keyword evidence="16 20" id="KW-0131">Cell cycle</keyword>
<keyword evidence="17 20" id="KW-0961">Cell wall biogenesis/degradation</keyword>
<keyword evidence="11 20" id="KW-0274">FAD</keyword>
<evidence type="ECO:0000256" key="9">
    <source>
        <dbReference type="ARBA" id="ARBA00022618"/>
    </source>
</evidence>
<dbReference type="SUPFAM" id="SSF56194">
    <property type="entry name" value="Uridine diphospho-N-Acetylenolpyruvylglucosamine reductase, MurB, C-terminal domain"/>
    <property type="match status" value="1"/>
</dbReference>
<gene>
    <name evidence="20 22" type="primary">murB</name>
    <name evidence="22" type="ORF">NCTC12871_01126</name>
</gene>
<evidence type="ECO:0000256" key="7">
    <source>
        <dbReference type="ARBA" id="ARBA00015188"/>
    </source>
</evidence>
<dbReference type="InterPro" id="IPR016166">
    <property type="entry name" value="FAD-bd_PCMH"/>
</dbReference>
<keyword evidence="12 20" id="KW-0521">NADP</keyword>
<accession>A0A448TUH5</accession>
<evidence type="ECO:0000256" key="13">
    <source>
        <dbReference type="ARBA" id="ARBA00022960"/>
    </source>
</evidence>
<keyword evidence="15 20" id="KW-0560">Oxidoreductase</keyword>
<evidence type="ECO:0000256" key="17">
    <source>
        <dbReference type="ARBA" id="ARBA00023316"/>
    </source>
</evidence>
<dbReference type="Pfam" id="PF02873">
    <property type="entry name" value="MurB_C"/>
    <property type="match status" value="1"/>
</dbReference>
<evidence type="ECO:0000256" key="14">
    <source>
        <dbReference type="ARBA" id="ARBA00022984"/>
    </source>
</evidence>
<evidence type="ECO:0000256" key="10">
    <source>
        <dbReference type="ARBA" id="ARBA00022630"/>
    </source>
</evidence>
<dbReference type="OrthoDB" id="9804753at2"/>
<keyword evidence="10 20" id="KW-0285">Flavoprotein</keyword>
<comment type="catalytic activity">
    <reaction evidence="19 20">
        <text>UDP-N-acetyl-alpha-D-muramate + NADP(+) = UDP-N-acetyl-3-O-(1-carboxyvinyl)-alpha-D-glucosamine + NADPH + H(+)</text>
        <dbReference type="Rhea" id="RHEA:12248"/>
        <dbReference type="ChEBI" id="CHEBI:15378"/>
        <dbReference type="ChEBI" id="CHEBI:57783"/>
        <dbReference type="ChEBI" id="CHEBI:58349"/>
        <dbReference type="ChEBI" id="CHEBI:68483"/>
        <dbReference type="ChEBI" id="CHEBI:70757"/>
        <dbReference type="EC" id="1.3.1.98"/>
    </reaction>
</comment>
<evidence type="ECO:0000256" key="19">
    <source>
        <dbReference type="ARBA" id="ARBA00048914"/>
    </source>
</evidence>
<feature type="active site" evidence="20">
    <location>
        <position position="158"/>
    </location>
</feature>
<dbReference type="NCBIfam" id="NF010478">
    <property type="entry name" value="PRK13903.1"/>
    <property type="match status" value="1"/>
</dbReference>
<dbReference type="UniPathway" id="UPA00219"/>
<dbReference type="GO" id="GO:0008762">
    <property type="term" value="F:UDP-N-acetylmuramate dehydrogenase activity"/>
    <property type="evidence" value="ECO:0007669"/>
    <property type="project" value="UniProtKB-UniRule"/>
</dbReference>
<dbReference type="GO" id="GO:0071949">
    <property type="term" value="F:FAD binding"/>
    <property type="evidence" value="ECO:0007669"/>
    <property type="project" value="InterPro"/>
</dbReference>
<comment type="cofactor">
    <cofactor evidence="1 20">
        <name>FAD</name>
        <dbReference type="ChEBI" id="CHEBI:57692"/>
    </cofactor>
</comment>
<evidence type="ECO:0000256" key="1">
    <source>
        <dbReference type="ARBA" id="ARBA00001974"/>
    </source>
</evidence>
<reference evidence="22 23" key="1">
    <citation type="submission" date="2018-12" db="EMBL/GenBank/DDBJ databases">
        <authorList>
            <consortium name="Pathogen Informatics"/>
        </authorList>
    </citation>
    <scope>NUCLEOTIDE SEQUENCE [LARGE SCALE GENOMIC DNA]</scope>
    <source>
        <strain evidence="22 23">NCTC12871</strain>
    </source>
</reference>
<comment type="pathway">
    <text evidence="4 20">Cell wall biogenesis; peptidoglycan biosynthesis.</text>
</comment>
<feature type="domain" description="FAD-binding PCMH-type" evidence="21">
    <location>
        <begin position="12"/>
        <end position="182"/>
    </location>
</feature>
<dbReference type="Gene3D" id="3.30.43.10">
    <property type="entry name" value="Uridine Diphospho-n-acetylenolpyruvylglucosamine Reductase, domain 2"/>
    <property type="match status" value="1"/>
</dbReference>
<dbReference type="Pfam" id="PF01565">
    <property type="entry name" value="FAD_binding_4"/>
    <property type="match status" value="1"/>
</dbReference>
<dbReference type="NCBIfam" id="TIGR00179">
    <property type="entry name" value="murB"/>
    <property type="match status" value="1"/>
</dbReference>
<comment type="function">
    <text evidence="2 20">Cell wall formation.</text>
</comment>
<evidence type="ECO:0000256" key="18">
    <source>
        <dbReference type="ARBA" id="ARBA00031026"/>
    </source>
</evidence>
<evidence type="ECO:0000256" key="16">
    <source>
        <dbReference type="ARBA" id="ARBA00023306"/>
    </source>
</evidence>
<dbReference type="InterPro" id="IPR016167">
    <property type="entry name" value="FAD-bd_PCMH_sub1"/>
</dbReference>
<dbReference type="NCBIfam" id="NF000755">
    <property type="entry name" value="PRK00046.1"/>
    <property type="match status" value="1"/>
</dbReference>
<evidence type="ECO:0000256" key="15">
    <source>
        <dbReference type="ARBA" id="ARBA00023002"/>
    </source>
</evidence>
<evidence type="ECO:0000256" key="8">
    <source>
        <dbReference type="ARBA" id="ARBA00022490"/>
    </source>
</evidence>
<evidence type="ECO:0000313" key="22">
    <source>
        <dbReference type="EMBL" id="VEJ09649.1"/>
    </source>
</evidence>
<sequence>MHDLKRFHTFSIPVNAFAVEEITTLPQLLACYQKTKVLEKPFLFIGEGSDVLFTENFSGTVAINRMLGKKHYEDDDYHYLTIAGGENWHQFVKWCVQQGIGGLENLALIPGCVGSAPIQNIGAYGVEVKDFLKEVKVLDLDTQNISTLTNDECQFGYRESIFKHALKDRHIIIEVTFKLPKKWQPQVTYGELAILPIELRTPQGIFDKVCEIRANKLPDPRIEGNAGSFFKNPIVDQDIFSVLEKQYPQMPHYPQTDGTVKLAAGWLIDQCQLKGYQIGGAKVHPKQALVLVNVGNATADDVVALARYVREKVLAKFGVALEPEVRFIGNNGEIDASSLIS</sequence>
<evidence type="ECO:0000256" key="11">
    <source>
        <dbReference type="ARBA" id="ARBA00022827"/>
    </source>
</evidence>
<evidence type="ECO:0000256" key="4">
    <source>
        <dbReference type="ARBA" id="ARBA00004752"/>
    </source>
</evidence>
<dbReference type="PROSITE" id="PS51387">
    <property type="entry name" value="FAD_PCMH"/>
    <property type="match status" value="1"/>
</dbReference>
<feature type="active site" description="Proton donor" evidence="20">
    <location>
        <position position="228"/>
    </location>
</feature>
<dbReference type="PANTHER" id="PTHR21071:SF4">
    <property type="entry name" value="UDP-N-ACETYLENOLPYRUVOYLGLUCOSAMINE REDUCTASE"/>
    <property type="match status" value="1"/>
</dbReference>
<dbReference type="InterPro" id="IPR011601">
    <property type="entry name" value="MurB_C"/>
</dbReference>
<dbReference type="Gene3D" id="3.30.465.10">
    <property type="match status" value="1"/>
</dbReference>
<dbReference type="KEGG" id="adp:NCTC12871_01126"/>
<dbReference type="InterPro" id="IPR036635">
    <property type="entry name" value="MurB_C_sf"/>
</dbReference>
<comment type="similarity">
    <text evidence="5 20">Belongs to the MurB family.</text>
</comment>
<dbReference type="PANTHER" id="PTHR21071">
    <property type="entry name" value="UDP-N-ACETYLENOLPYRUVOYLGLUCOSAMINE REDUCTASE"/>
    <property type="match status" value="1"/>
</dbReference>
<dbReference type="RefSeq" id="WP_126599751.1">
    <property type="nucleotide sequence ID" value="NZ_LR134510.1"/>
</dbReference>
<evidence type="ECO:0000259" key="21">
    <source>
        <dbReference type="PROSITE" id="PS51387"/>
    </source>
</evidence>